<feature type="non-terminal residue" evidence="1">
    <location>
        <position position="1"/>
    </location>
</feature>
<organism evidence="1">
    <name type="scientific">Solanum chacoense</name>
    <name type="common">Chaco potato</name>
    <dbReference type="NCBI Taxonomy" id="4108"/>
    <lineage>
        <taxon>Eukaryota</taxon>
        <taxon>Viridiplantae</taxon>
        <taxon>Streptophyta</taxon>
        <taxon>Embryophyta</taxon>
        <taxon>Tracheophyta</taxon>
        <taxon>Spermatophyta</taxon>
        <taxon>Magnoliopsida</taxon>
        <taxon>eudicotyledons</taxon>
        <taxon>Gunneridae</taxon>
        <taxon>Pentapetalae</taxon>
        <taxon>asterids</taxon>
        <taxon>lamiids</taxon>
        <taxon>Solanales</taxon>
        <taxon>Solanaceae</taxon>
        <taxon>Solanoideae</taxon>
        <taxon>Solaneae</taxon>
        <taxon>Solanum</taxon>
    </lineage>
</organism>
<evidence type="ECO:0000313" key="1">
    <source>
        <dbReference type="EMBL" id="JAP07278.1"/>
    </source>
</evidence>
<dbReference type="EMBL" id="GEDG01039096">
    <property type="protein sequence ID" value="JAP07278.1"/>
    <property type="molecule type" value="Transcribed_RNA"/>
</dbReference>
<accession>A0A0V0GH46</accession>
<name>A0A0V0GH46_SOLCH</name>
<sequence length="68" mass="7609">WLQFSTFLKGILIGGLVAIFQLTIPGETLSSVSKSIHPSLRSSKTLSMYDEFPRLLIQKRNDLSSLDI</sequence>
<proteinExistence type="predicted"/>
<dbReference type="AlphaFoldDB" id="A0A0V0GH46"/>
<reference evidence="1" key="1">
    <citation type="submission" date="2015-12" db="EMBL/GenBank/DDBJ databases">
        <title>Gene expression during late stages of embryo sac development: a critical building block for successful pollen-pistil interactions.</title>
        <authorList>
            <person name="Liu Y."/>
            <person name="Joly V."/>
            <person name="Sabar M."/>
            <person name="Matton D.P."/>
        </authorList>
    </citation>
    <scope>NUCLEOTIDE SEQUENCE</scope>
</reference>
<protein>
    <submittedName>
        <fullName evidence="1">Putative ovule protein</fullName>
    </submittedName>
</protein>